<sequence length="165" mass="18197">MRTVRNIWVQHPAVDLVLAGSLFAFLYFSIEGDIFTPTGLQAFLSALSTTAGLVMAAATFVCTILYQSSNPSIKKLISRHGRGVARSWVCIILITLIACVAASALTGLTEATFWAGQIGITLLALVFIEGVRAVWWLNAVFKLEETEHIRTDRAQVREPRFRQSK</sequence>
<feature type="transmembrane region" description="Helical" evidence="1">
    <location>
        <begin position="12"/>
        <end position="30"/>
    </location>
</feature>
<evidence type="ECO:0000313" key="3">
    <source>
        <dbReference type="Proteomes" id="UP000013015"/>
    </source>
</evidence>
<evidence type="ECO:0000256" key="1">
    <source>
        <dbReference type="SAM" id="Phobius"/>
    </source>
</evidence>
<accession>N6WB10</accession>
<dbReference type="STRING" id="888050.HMPREF9004_1810"/>
<feature type="transmembrane region" description="Helical" evidence="1">
    <location>
        <begin position="114"/>
        <end position="135"/>
    </location>
</feature>
<dbReference type="PATRIC" id="fig|888050.3.peg.1736"/>
<gene>
    <name evidence="2" type="ORF">HMPREF9004_1810</name>
</gene>
<organism evidence="2 3">
    <name type="scientific">Schaalia cardiffensis F0333</name>
    <dbReference type="NCBI Taxonomy" id="888050"/>
    <lineage>
        <taxon>Bacteria</taxon>
        <taxon>Bacillati</taxon>
        <taxon>Actinomycetota</taxon>
        <taxon>Actinomycetes</taxon>
        <taxon>Actinomycetales</taxon>
        <taxon>Actinomycetaceae</taxon>
        <taxon>Schaalia</taxon>
    </lineage>
</organism>
<keyword evidence="1" id="KW-0812">Transmembrane</keyword>
<feature type="transmembrane region" description="Helical" evidence="1">
    <location>
        <begin position="87"/>
        <end position="108"/>
    </location>
</feature>
<proteinExistence type="predicted"/>
<dbReference type="AlphaFoldDB" id="N6WB10"/>
<name>N6WB10_9ACTO</name>
<keyword evidence="3" id="KW-1185">Reference proteome</keyword>
<dbReference type="RefSeq" id="WP_005964709.1">
    <property type="nucleotide sequence ID" value="NZ_CP040505.1"/>
</dbReference>
<feature type="transmembrane region" description="Helical" evidence="1">
    <location>
        <begin position="42"/>
        <end position="66"/>
    </location>
</feature>
<reference evidence="2 3" key="1">
    <citation type="submission" date="2013-03" db="EMBL/GenBank/DDBJ databases">
        <title>Reference genome for the Human Microbiome Project.</title>
        <authorList>
            <person name="Aqrawi P."/>
            <person name="Ayvaz T."/>
            <person name="Bess C."/>
            <person name="Blankenburg K."/>
            <person name="Coyle M."/>
            <person name="Deng J."/>
            <person name="Forbes L."/>
            <person name="Fowler G."/>
            <person name="Francisco L."/>
            <person name="Fu Q."/>
            <person name="Gibbs R."/>
            <person name="Gross S."/>
            <person name="Gubbala S."/>
            <person name="Hale W."/>
            <person name="Hemphill L."/>
            <person name="Highlander S."/>
            <person name="Hirani K."/>
            <person name="Jackson L."/>
            <person name="Jakkamsetti A."/>
            <person name="Javaid M."/>
            <person name="Jayaseelan J.C."/>
            <person name="Jiang H."/>
            <person name="Joshi V."/>
            <person name="Korchina V."/>
            <person name="Kovar C."/>
            <person name="Lara F."/>
            <person name="Lee S."/>
            <person name="Liu Y."/>
            <person name="Mata R."/>
            <person name="Mathew T."/>
            <person name="Munidasa M."/>
            <person name="Muzny D."/>
            <person name="Nazareth L."/>
            <person name="Ngo R."/>
            <person name="Nguyen L."/>
            <person name="Nguyen N."/>
            <person name="Okwuonu G."/>
            <person name="Ongeri F."/>
            <person name="Palculict T."/>
            <person name="Patil S."/>
            <person name="Petrosino J."/>
            <person name="Pham C."/>
            <person name="Pham P."/>
            <person name="Pu L.-L."/>
            <person name="Qin X."/>
            <person name="Qu J."/>
            <person name="Reid J."/>
            <person name="Ross M."/>
            <person name="Ruth R."/>
            <person name="Saada N."/>
            <person name="San Lucas F."/>
            <person name="Santibanez J."/>
            <person name="Shang Y."/>
            <person name="Simmons D."/>
            <person name="Song X.-Z."/>
            <person name="Tang L.-Y."/>
            <person name="Thornton R."/>
            <person name="Warren J."/>
            <person name="Weissenberger G."/>
            <person name="Wilczek-Boney K."/>
            <person name="Worley K."/>
            <person name="Youmans B."/>
            <person name="Zhang J."/>
            <person name="Zhang L."/>
            <person name="Zhao Z."/>
            <person name="Zhou C."/>
            <person name="Zhu D."/>
            <person name="Zhu Y."/>
        </authorList>
    </citation>
    <scope>NUCLEOTIDE SEQUENCE [LARGE SCALE GENOMIC DNA]</scope>
    <source>
        <strain evidence="2 3">F0333</strain>
    </source>
</reference>
<dbReference type="EMBL" id="AQHZ01000027">
    <property type="protein sequence ID" value="ENO17444.1"/>
    <property type="molecule type" value="Genomic_DNA"/>
</dbReference>
<keyword evidence="1" id="KW-1133">Transmembrane helix</keyword>
<dbReference type="OrthoDB" id="5148366at2"/>
<dbReference type="HOGENOM" id="CLU_1607341_0_0_11"/>
<protein>
    <submittedName>
        <fullName evidence="2">Uncharacterized protein</fullName>
    </submittedName>
</protein>
<evidence type="ECO:0000313" key="2">
    <source>
        <dbReference type="EMBL" id="ENO17444.1"/>
    </source>
</evidence>
<dbReference type="Proteomes" id="UP000013015">
    <property type="component" value="Unassembled WGS sequence"/>
</dbReference>
<keyword evidence="1" id="KW-0472">Membrane</keyword>
<dbReference type="eggNOG" id="ENOG5033JQ8">
    <property type="taxonomic scope" value="Bacteria"/>
</dbReference>
<comment type="caution">
    <text evidence="2">The sequence shown here is derived from an EMBL/GenBank/DDBJ whole genome shotgun (WGS) entry which is preliminary data.</text>
</comment>